<comment type="caution">
    <text evidence="3">The sequence shown here is derived from an EMBL/GenBank/DDBJ whole genome shotgun (WGS) entry which is preliminary data.</text>
</comment>
<feature type="compositionally biased region" description="Polar residues" evidence="1">
    <location>
        <begin position="1"/>
        <end position="11"/>
    </location>
</feature>
<evidence type="ECO:0000256" key="2">
    <source>
        <dbReference type="SAM" id="Phobius"/>
    </source>
</evidence>
<feature type="transmembrane region" description="Helical" evidence="2">
    <location>
        <begin position="998"/>
        <end position="1019"/>
    </location>
</feature>
<gene>
    <name evidence="3" type="ORF">Poli38472_005918</name>
</gene>
<proteinExistence type="predicted"/>
<dbReference type="Proteomes" id="UP000794436">
    <property type="component" value="Unassembled WGS sequence"/>
</dbReference>
<feature type="compositionally biased region" description="Basic and acidic residues" evidence="1">
    <location>
        <begin position="19"/>
        <end position="33"/>
    </location>
</feature>
<evidence type="ECO:0000256" key="1">
    <source>
        <dbReference type="SAM" id="MobiDB-lite"/>
    </source>
</evidence>
<keyword evidence="2" id="KW-0812">Transmembrane</keyword>
<evidence type="ECO:0000313" key="3">
    <source>
        <dbReference type="EMBL" id="TMW68450.1"/>
    </source>
</evidence>
<keyword evidence="2" id="KW-0472">Membrane</keyword>
<feature type="region of interest" description="Disordered" evidence="1">
    <location>
        <begin position="1128"/>
        <end position="1150"/>
    </location>
</feature>
<feature type="transmembrane region" description="Helical" evidence="2">
    <location>
        <begin position="966"/>
        <end position="986"/>
    </location>
</feature>
<evidence type="ECO:0000313" key="4">
    <source>
        <dbReference type="Proteomes" id="UP000794436"/>
    </source>
</evidence>
<reference evidence="3" key="1">
    <citation type="submission" date="2019-03" db="EMBL/GenBank/DDBJ databases">
        <title>Long read genome sequence of the mycoparasitic Pythium oligandrum ATCC 38472 isolated from sugarbeet rhizosphere.</title>
        <authorList>
            <person name="Gaulin E."/>
        </authorList>
    </citation>
    <scope>NUCLEOTIDE SEQUENCE</scope>
    <source>
        <strain evidence="3">ATCC 38472_TT</strain>
    </source>
</reference>
<dbReference type="AlphaFoldDB" id="A0A8K1CTL8"/>
<organism evidence="3 4">
    <name type="scientific">Pythium oligandrum</name>
    <name type="common">Mycoparasitic fungus</name>
    <dbReference type="NCBI Taxonomy" id="41045"/>
    <lineage>
        <taxon>Eukaryota</taxon>
        <taxon>Sar</taxon>
        <taxon>Stramenopiles</taxon>
        <taxon>Oomycota</taxon>
        <taxon>Peronosporomycetes</taxon>
        <taxon>Pythiales</taxon>
        <taxon>Pythiaceae</taxon>
        <taxon>Pythium</taxon>
    </lineage>
</organism>
<feature type="transmembrane region" description="Helical" evidence="2">
    <location>
        <begin position="924"/>
        <end position="946"/>
    </location>
</feature>
<feature type="transmembrane region" description="Helical" evidence="2">
    <location>
        <begin position="1031"/>
        <end position="1053"/>
    </location>
</feature>
<protein>
    <submittedName>
        <fullName evidence="3">Uncharacterized protein</fullName>
    </submittedName>
</protein>
<keyword evidence="4" id="KW-1185">Reference proteome</keyword>
<keyword evidence="2" id="KW-1133">Transmembrane helix</keyword>
<sequence length="1150" mass="127922">MSEMETLTSLGPTGPPVARESKRTSGSRLDTRRKTVAWSDNEDRPSKEPIANSEQIGETKLGPTVPKRMNKLALLVVLLQASWAIIIPFKNVATISYPSVRPDLSRTQTWPYMYSDPSNELAFSAKPVMFRGFEIPDLLNQVLAIAFTNDWVLQQFLDMGTFDIDAVFKLLSLEEFEVMSQYYALLHQVSEFPGGHFTPRAFATSDDAPSKLTVLLRDSSVGAGETPRDIPIELACSTEHAFLEATQCTRDDGYPCDGDENTVRHLTDVNLTTLATGTGLENSISLLYVIEYFHEVMSAIIGRQSWIQALHDLNYNQTVEDALASGSTSAYKDNTPYILDSDAFLLGIQAAKMESSMLDSCVAAELVVGKFFVRTFVLNLIHGALVRYELFHGSGVYINVPTTLPAILEPVFKTNITLTSGARALPSHQRYTAFLKHVRVASVTTAATQFKFGRKTTRSAQATGSSMGMLQAMVYYPDIVSTFTSSFTTDTTTGITSDLQTYKLLGAVGSEVMTFKDSYTVNSMKVYHLAELRHGSDGRLDRWWDDEAEYAAVFQAMEASPLAPFNVFNSYLHIESATRVAPTDDDANTRCHRALFKVVAKVAYLALLETFKPASYLMFMGEVSNGAKNWLINQIFNEELIAESFSGERLAFTYRNGPYTRKDDGSGWVAIPLLSAMLQYYGKEATSAALMLELTTSLSLFLKETTGNINFPDAAHCRVSGPTGTAQEVTASDDMDEIITKILPGIQSAVLDLLDQVPTHLSTMKATLVAKKVPWFELTEEQIVGTPVITKATEGQGPPTTWVATAFTAGLLKLWPPKTPTTEVIKHLRRGTVCYKMLDLRYFNTTMRCFAEPQNTVIARTRYFSEKMRAFFLTTWSLSNVLNTMAGFVVLKYIRKLLKAYRITQFEHLDVEAALQLNLQGMGVLSMAQSLVLLVASIPALLVFHIANDPIFMPDFFDHERPPRVLIEICVMLSMSWFLKLGFDFCNKWVHARRPADWYYLFRLRWFMLILILIVRLVIPDGGTSGSYFTWKLVVTCVLSLVLGGLCTVVVFLPERQNKVVDGNHNENHDAVIASLVKQNMPLSRYGVLGRTSKGWNKTGLIVEGWRLARTADGGEVLRKDGGEIILPKDAPLSSDETLPEETTPEPATL</sequence>
<dbReference type="EMBL" id="SPLM01000002">
    <property type="protein sequence ID" value="TMW68450.1"/>
    <property type="molecule type" value="Genomic_DNA"/>
</dbReference>
<dbReference type="OrthoDB" id="166205at2759"/>
<name>A0A8K1CTL8_PYTOL</name>
<accession>A0A8K1CTL8</accession>
<feature type="transmembrane region" description="Helical" evidence="2">
    <location>
        <begin position="870"/>
        <end position="894"/>
    </location>
</feature>
<feature type="region of interest" description="Disordered" evidence="1">
    <location>
        <begin position="1"/>
        <end position="62"/>
    </location>
</feature>